<reference evidence="2 4" key="1">
    <citation type="journal article" date="2012" name="Nature">
        <title>Repeated polyploidization of Gossypium genomes and the evolution of spinnable cotton fibres.</title>
        <authorList>
            <person name="Paterson A.H."/>
            <person name="Wendel J.F."/>
            <person name="Gundlach H."/>
            <person name="Guo H."/>
            <person name="Jenkins J."/>
            <person name="Jin D."/>
            <person name="Llewellyn D."/>
            <person name="Showmaker K.C."/>
            <person name="Shu S."/>
            <person name="Udall J."/>
            <person name="Yoo M.J."/>
            <person name="Byers R."/>
            <person name="Chen W."/>
            <person name="Doron-Faigenboim A."/>
            <person name="Duke M.V."/>
            <person name="Gong L."/>
            <person name="Grimwood J."/>
            <person name="Grover C."/>
            <person name="Grupp K."/>
            <person name="Hu G."/>
            <person name="Lee T.H."/>
            <person name="Li J."/>
            <person name="Lin L."/>
            <person name="Liu T."/>
            <person name="Marler B.S."/>
            <person name="Page J.T."/>
            <person name="Roberts A.W."/>
            <person name="Romanel E."/>
            <person name="Sanders W.S."/>
            <person name="Szadkowski E."/>
            <person name="Tan X."/>
            <person name="Tang H."/>
            <person name="Xu C."/>
            <person name="Wang J."/>
            <person name="Wang Z."/>
            <person name="Zhang D."/>
            <person name="Zhang L."/>
            <person name="Ashrafi H."/>
            <person name="Bedon F."/>
            <person name="Bowers J.E."/>
            <person name="Brubaker C.L."/>
            <person name="Chee P.W."/>
            <person name="Das S."/>
            <person name="Gingle A.R."/>
            <person name="Haigler C.H."/>
            <person name="Harker D."/>
            <person name="Hoffmann L.V."/>
            <person name="Hovav R."/>
            <person name="Jones D.C."/>
            <person name="Lemke C."/>
            <person name="Mansoor S."/>
            <person name="ur Rahman M."/>
            <person name="Rainville L.N."/>
            <person name="Rambani A."/>
            <person name="Reddy U.K."/>
            <person name="Rong J.K."/>
            <person name="Saranga Y."/>
            <person name="Scheffler B.E."/>
            <person name="Scheffler J.A."/>
            <person name="Stelly D.M."/>
            <person name="Triplett B.A."/>
            <person name="Van Deynze A."/>
            <person name="Vaslin M.F."/>
            <person name="Waghmare V.N."/>
            <person name="Walford S.A."/>
            <person name="Wright R.J."/>
            <person name="Zaki E.A."/>
            <person name="Zhang T."/>
            <person name="Dennis E.S."/>
            <person name="Mayer K.F."/>
            <person name="Peterson D.G."/>
            <person name="Rokhsar D.S."/>
            <person name="Wang X."/>
            <person name="Schmutz J."/>
        </authorList>
    </citation>
    <scope>NUCLEOTIDE SEQUENCE [LARGE SCALE GENOMIC DNA]</scope>
</reference>
<sequence length="195" mass="20678">MEEEEGRKAETDDVTGAESPEFKRQRDAGAAELSDEVLGWLSVEGSEADSMSELLKLLDDSAETTMSASLYTYSPASYGMRVRFSDNPYSSALIFQSSSSYITINGNEESCGSSFSESESSVMASVDMGGIVRSKVKGLEGIREWLEAEEGGAWGGKRGRGAWVGGGVGMEMGMGRRAADEVAGGGVSALFEICE</sequence>
<dbReference type="EMBL" id="JABEZZ010000010">
    <property type="protein sequence ID" value="MBA0597606.1"/>
    <property type="molecule type" value="Genomic_DNA"/>
</dbReference>
<dbReference type="KEGG" id="gra:105773534"/>
<dbReference type="PANTHER" id="PTHR37265:SF5">
    <property type="entry name" value="OS01G0195300 PROTEIN"/>
    <property type="match status" value="1"/>
</dbReference>
<proteinExistence type="predicted"/>
<accession>A0A0D2U8I4</accession>
<name>A0A0D2U8I4_GOSRA</name>
<evidence type="ECO:0000313" key="2">
    <source>
        <dbReference type="EMBL" id="KJB65174.1"/>
    </source>
</evidence>
<dbReference type="PANTHER" id="PTHR37265">
    <property type="entry name" value="OS01G0195300 PROTEIN"/>
    <property type="match status" value="1"/>
</dbReference>
<protein>
    <submittedName>
        <fullName evidence="2">Uncharacterized protein</fullName>
    </submittedName>
</protein>
<dbReference type="OrthoDB" id="783490at2759"/>
<dbReference type="eggNOG" id="ENOG502S6V8">
    <property type="taxonomic scope" value="Eukaryota"/>
</dbReference>
<dbReference type="AlphaFoldDB" id="A0A0D2U8I4"/>
<reference evidence="3" key="3">
    <citation type="submission" date="2020-04" db="EMBL/GenBank/DDBJ databases">
        <authorList>
            <person name="Grover C.E."/>
            <person name="Arick M.A. II"/>
            <person name="Thrash A."/>
            <person name="Conover J.L."/>
            <person name="Sanders W.S."/>
            <person name="Peterson D.G."/>
            <person name="Scheffler J.A."/>
            <person name="Scheffler B.E."/>
            <person name="Wendel J.F."/>
        </authorList>
    </citation>
    <scope>NUCLEOTIDE SEQUENCE</scope>
    <source>
        <strain evidence="3">8</strain>
        <tissue evidence="3">Leaf</tissue>
    </source>
</reference>
<dbReference type="OMA" id="ESEWRWA"/>
<gene>
    <name evidence="2" type="ORF">B456_010G083000</name>
    <name evidence="3" type="ORF">Gorai_007408</name>
</gene>
<feature type="compositionally biased region" description="Basic and acidic residues" evidence="1">
    <location>
        <begin position="20"/>
        <end position="29"/>
    </location>
</feature>
<dbReference type="Proteomes" id="UP000032304">
    <property type="component" value="Chromosome 10"/>
</dbReference>
<organism evidence="2 4">
    <name type="scientific">Gossypium raimondii</name>
    <name type="common">Peruvian cotton</name>
    <name type="synonym">Gossypium klotzschianum subsp. raimondii</name>
    <dbReference type="NCBI Taxonomy" id="29730"/>
    <lineage>
        <taxon>Eukaryota</taxon>
        <taxon>Viridiplantae</taxon>
        <taxon>Streptophyta</taxon>
        <taxon>Embryophyta</taxon>
        <taxon>Tracheophyta</taxon>
        <taxon>Spermatophyta</taxon>
        <taxon>Magnoliopsida</taxon>
        <taxon>eudicotyledons</taxon>
        <taxon>Gunneridae</taxon>
        <taxon>Pentapetalae</taxon>
        <taxon>rosids</taxon>
        <taxon>malvids</taxon>
        <taxon>Malvales</taxon>
        <taxon>Malvaceae</taxon>
        <taxon>Malvoideae</taxon>
        <taxon>Gossypium</taxon>
    </lineage>
</organism>
<keyword evidence="4" id="KW-1185">Reference proteome</keyword>
<dbReference type="EMBL" id="CM001749">
    <property type="protein sequence ID" value="KJB65174.1"/>
    <property type="molecule type" value="Genomic_DNA"/>
</dbReference>
<dbReference type="Proteomes" id="UP000593578">
    <property type="component" value="Unassembled WGS sequence"/>
</dbReference>
<feature type="region of interest" description="Disordered" evidence="1">
    <location>
        <begin position="1"/>
        <end position="31"/>
    </location>
</feature>
<feature type="compositionally biased region" description="Basic and acidic residues" evidence="1">
    <location>
        <begin position="1"/>
        <end position="11"/>
    </location>
</feature>
<reference evidence="3 5" key="2">
    <citation type="journal article" date="2019" name="Genome Biol. Evol.">
        <title>Insights into the evolution of the New World diploid cottons (Gossypium, subgenus Houzingenia) based on genome sequencing.</title>
        <authorList>
            <person name="Grover C.E."/>
            <person name="Arick M.A. 2nd"/>
            <person name="Thrash A."/>
            <person name="Conover J.L."/>
            <person name="Sanders W.S."/>
            <person name="Peterson D.G."/>
            <person name="Frelichowski J.E."/>
            <person name="Scheffler J.A."/>
            <person name="Scheffler B.E."/>
            <person name="Wendel J.F."/>
        </authorList>
    </citation>
    <scope>NUCLEOTIDE SEQUENCE [LARGE SCALE GENOMIC DNA]</scope>
    <source>
        <strain evidence="3">8</strain>
        <tissue evidence="3">Leaf</tissue>
    </source>
</reference>
<evidence type="ECO:0000313" key="3">
    <source>
        <dbReference type="EMBL" id="MBA0597606.1"/>
    </source>
</evidence>
<evidence type="ECO:0000313" key="4">
    <source>
        <dbReference type="Proteomes" id="UP000032304"/>
    </source>
</evidence>
<evidence type="ECO:0000256" key="1">
    <source>
        <dbReference type="SAM" id="MobiDB-lite"/>
    </source>
</evidence>
<dbReference type="Gramene" id="KJB65174">
    <property type="protein sequence ID" value="KJB65174"/>
    <property type="gene ID" value="B456_010G083000"/>
</dbReference>
<evidence type="ECO:0000313" key="5">
    <source>
        <dbReference type="Proteomes" id="UP000593578"/>
    </source>
</evidence>